<name>A0A0T6LNE8_WENVI</name>
<dbReference type="Pfam" id="PF02915">
    <property type="entry name" value="Rubrerythrin"/>
    <property type="match status" value="2"/>
</dbReference>
<comment type="caution">
    <text evidence="2">The sequence shown here is derived from an EMBL/GenBank/DDBJ whole genome shotgun (WGS) entry which is preliminary data.</text>
</comment>
<evidence type="ECO:0000313" key="2">
    <source>
        <dbReference type="EMBL" id="KRV47645.1"/>
    </source>
</evidence>
<evidence type="ECO:0000259" key="1">
    <source>
        <dbReference type="PROSITE" id="PS50905"/>
    </source>
</evidence>
<dbReference type="PANTHER" id="PTHR33746:SF4">
    <property type="entry name" value="RUBRERYTHRIN"/>
    <property type="match status" value="1"/>
</dbReference>
<dbReference type="eggNOG" id="COG1592">
    <property type="taxonomic scope" value="Bacteria"/>
</dbReference>
<reference evidence="2 3" key="1">
    <citation type="submission" date="2015-10" db="EMBL/GenBank/DDBJ databases">
        <title>Draft genome sequence of pyrrolomycin-producing Streptomyces vitaminophilus.</title>
        <authorList>
            <person name="Graham D.E."/>
            <person name="Mahan K.M."/>
            <person name="Klingeman D.M."/>
            <person name="Hettich R.L."/>
            <person name="Parry R.J."/>
        </authorList>
    </citation>
    <scope>NUCLEOTIDE SEQUENCE [LARGE SCALE GENOMIC DNA]</scope>
    <source>
        <strain evidence="2 3">ATCC 31673</strain>
    </source>
</reference>
<dbReference type="InterPro" id="IPR003251">
    <property type="entry name" value="Rr_diiron-bd_dom"/>
</dbReference>
<evidence type="ECO:0000313" key="3">
    <source>
        <dbReference type="Proteomes" id="UP000050867"/>
    </source>
</evidence>
<keyword evidence="3" id="KW-1185">Reference proteome</keyword>
<sequence>MRGEAFAHASYTLFAVQARHEDQDAAATLFRSTAATELNEHFTEEGELIDFVGSDESNIRQAIEGERHEAATMYPSFAEEAREDGDTKAAELFTELAADEDQHRKLLTTALKALTTGTVDVPAPPTVDPVKVRAGLPKVSSARTRHNLDEAMHGEALANAAYTLYARHAELKGQHKLAELFRGLAKVELREHFAGEAKLAGLVSRTANNLRASIAGERYEAKVMYPAFAARARAAGDVKAADLFAEIAGDEARHAAAFKEALEDL</sequence>
<dbReference type="InterPro" id="IPR009078">
    <property type="entry name" value="Ferritin-like_SF"/>
</dbReference>
<dbReference type="AlphaFoldDB" id="A0A0T6LNE8"/>
<dbReference type="InterPro" id="IPR009040">
    <property type="entry name" value="Ferritin-like_diiron"/>
</dbReference>
<dbReference type="GO" id="GO:0046872">
    <property type="term" value="F:metal ion binding"/>
    <property type="evidence" value="ECO:0007669"/>
    <property type="project" value="InterPro"/>
</dbReference>
<dbReference type="Proteomes" id="UP000050867">
    <property type="component" value="Unassembled WGS sequence"/>
</dbReference>
<dbReference type="GO" id="GO:0016491">
    <property type="term" value="F:oxidoreductase activity"/>
    <property type="evidence" value="ECO:0007669"/>
    <property type="project" value="InterPro"/>
</dbReference>
<protein>
    <recommendedName>
        <fullName evidence="1">Ferritin-like diiron domain-containing protein</fullName>
    </recommendedName>
</protein>
<dbReference type="InterPro" id="IPR012347">
    <property type="entry name" value="Ferritin-like"/>
</dbReference>
<dbReference type="SUPFAM" id="SSF47240">
    <property type="entry name" value="Ferritin-like"/>
    <property type="match status" value="2"/>
</dbReference>
<organism evidence="2 3">
    <name type="scientific">Wenjunlia vitaminophila</name>
    <name type="common">Streptomyces vitaminophilus</name>
    <dbReference type="NCBI Taxonomy" id="76728"/>
    <lineage>
        <taxon>Bacteria</taxon>
        <taxon>Bacillati</taxon>
        <taxon>Actinomycetota</taxon>
        <taxon>Actinomycetes</taxon>
        <taxon>Kitasatosporales</taxon>
        <taxon>Streptomycetaceae</taxon>
        <taxon>Wenjunlia</taxon>
    </lineage>
</organism>
<dbReference type="OrthoDB" id="9799749at2"/>
<feature type="domain" description="Ferritin-like diiron" evidence="1">
    <location>
        <begin position="138"/>
        <end position="265"/>
    </location>
</feature>
<dbReference type="PROSITE" id="PS50905">
    <property type="entry name" value="FERRITIN_LIKE"/>
    <property type="match status" value="2"/>
</dbReference>
<dbReference type="STRING" id="76728.AQ490_06955"/>
<dbReference type="PANTHER" id="PTHR33746">
    <property type="entry name" value="RUBRERYTHRIN"/>
    <property type="match status" value="1"/>
</dbReference>
<proteinExistence type="predicted"/>
<dbReference type="EMBL" id="LLZU01000036">
    <property type="protein sequence ID" value="KRV47645.1"/>
    <property type="molecule type" value="Genomic_DNA"/>
</dbReference>
<gene>
    <name evidence="2" type="ORF">AQ490_06955</name>
</gene>
<dbReference type="Gene3D" id="1.20.1260.10">
    <property type="match status" value="2"/>
</dbReference>
<accession>A0A0T6LNE8</accession>
<dbReference type="InterPro" id="IPR052753">
    <property type="entry name" value="Rbr2/Nigerythrin"/>
</dbReference>
<feature type="domain" description="Ferritin-like diiron" evidence="1">
    <location>
        <begin position="1"/>
        <end position="118"/>
    </location>
</feature>